<keyword evidence="2" id="KW-1185">Reference proteome</keyword>
<dbReference type="AlphaFoldDB" id="A0A7W7MQ26"/>
<reference evidence="1 2" key="1">
    <citation type="submission" date="2020-08" db="EMBL/GenBank/DDBJ databases">
        <title>Sequencing the genomes of 1000 actinobacteria strains.</title>
        <authorList>
            <person name="Klenk H.-P."/>
        </authorList>
    </citation>
    <scope>NUCLEOTIDE SEQUENCE [LARGE SCALE GENOMIC DNA]</scope>
    <source>
        <strain evidence="1 2">DSM 43149</strain>
    </source>
</reference>
<gene>
    <name evidence="1" type="ORF">BJ971_003297</name>
</gene>
<evidence type="ECO:0000313" key="2">
    <source>
        <dbReference type="Proteomes" id="UP000578112"/>
    </source>
</evidence>
<organism evidence="1 2">
    <name type="scientific">Actinoplanes digitatis</name>
    <dbReference type="NCBI Taxonomy" id="1868"/>
    <lineage>
        <taxon>Bacteria</taxon>
        <taxon>Bacillati</taxon>
        <taxon>Actinomycetota</taxon>
        <taxon>Actinomycetes</taxon>
        <taxon>Micromonosporales</taxon>
        <taxon>Micromonosporaceae</taxon>
        <taxon>Actinoplanes</taxon>
    </lineage>
</organism>
<proteinExistence type="predicted"/>
<evidence type="ECO:0000313" key="1">
    <source>
        <dbReference type="EMBL" id="MBB4762741.1"/>
    </source>
</evidence>
<sequence>MRDGYPRTGADVVREVLAALAPAELPFLESVLEAYRIDPWTLDGRRAGVPVDQVSAWSAFVLGFVAETVVATEPAAQGRGRLRTMLTRRRRSRTGELANVPDAPVPAFEAEQLRLAWSSAVDAATCRGHPPRDREAFAAAVVAALAAGHPPRQRHPAED</sequence>
<accession>A0A7W7MQ26</accession>
<comment type="caution">
    <text evidence="1">The sequence shown here is derived from an EMBL/GenBank/DDBJ whole genome shotgun (WGS) entry which is preliminary data.</text>
</comment>
<dbReference type="EMBL" id="JACHNH010000001">
    <property type="protein sequence ID" value="MBB4762741.1"/>
    <property type="molecule type" value="Genomic_DNA"/>
</dbReference>
<dbReference type="RefSeq" id="WP_184994049.1">
    <property type="nucleotide sequence ID" value="NZ_BOMK01000006.1"/>
</dbReference>
<name>A0A7W7MQ26_9ACTN</name>
<dbReference type="Proteomes" id="UP000578112">
    <property type="component" value="Unassembled WGS sequence"/>
</dbReference>
<protein>
    <submittedName>
        <fullName evidence="1">Uncharacterized protein</fullName>
    </submittedName>
</protein>